<dbReference type="PROSITE" id="PS51257">
    <property type="entry name" value="PROKAR_LIPOPROTEIN"/>
    <property type="match status" value="1"/>
</dbReference>
<name>A0A972JLY2_9GAMM</name>
<proteinExistence type="predicted"/>
<reference evidence="1" key="1">
    <citation type="submission" date="2020-04" db="EMBL/GenBank/DDBJ databases">
        <title>Description of Shewanella salipaludis sp. nov., isolated from a salt marsh.</title>
        <authorList>
            <person name="Park S."/>
            <person name="Yoon J.-H."/>
        </authorList>
    </citation>
    <scope>NUCLEOTIDE SEQUENCE</scope>
    <source>
        <strain evidence="1">SHSM-M6</strain>
    </source>
</reference>
<keyword evidence="2" id="KW-1185">Reference proteome</keyword>
<dbReference type="RefSeq" id="WP_169564659.1">
    <property type="nucleotide sequence ID" value="NZ_JAAXYH010000008.1"/>
</dbReference>
<dbReference type="AlphaFoldDB" id="A0A972JLY2"/>
<dbReference type="EMBL" id="JAAXYH010000008">
    <property type="protein sequence ID" value="NMH65932.1"/>
    <property type="molecule type" value="Genomic_DNA"/>
</dbReference>
<evidence type="ECO:0000313" key="2">
    <source>
        <dbReference type="Proteomes" id="UP000737113"/>
    </source>
</evidence>
<evidence type="ECO:0000313" key="1">
    <source>
        <dbReference type="EMBL" id="NMH65932.1"/>
    </source>
</evidence>
<comment type="caution">
    <text evidence="1">The sequence shown here is derived from an EMBL/GenBank/DDBJ whole genome shotgun (WGS) entry which is preliminary data.</text>
</comment>
<protein>
    <recommendedName>
        <fullName evidence="3">Lipoprotein</fullName>
    </recommendedName>
</protein>
<gene>
    <name evidence="1" type="ORF">HC757_12255</name>
</gene>
<dbReference type="Proteomes" id="UP000737113">
    <property type="component" value="Unassembled WGS sequence"/>
</dbReference>
<organism evidence="1 2">
    <name type="scientific">Shewanella salipaludis</name>
    <dbReference type="NCBI Taxonomy" id="2723052"/>
    <lineage>
        <taxon>Bacteria</taxon>
        <taxon>Pseudomonadati</taxon>
        <taxon>Pseudomonadota</taxon>
        <taxon>Gammaproteobacteria</taxon>
        <taxon>Alteromonadales</taxon>
        <taxon>Shewanellaceae</taxon>
        <taxon>Shewanella</taxon>
    </lineage>
</organism>
<evidence type="ECO:0008006" key="3">
    <source>
        <dbReference type="Google" id="ProtNLM"/>
    </source>
</evidence>
<sequence>MKPFLLLFPLISLSGCDQQEVAWQHWCFPAEYLSPASSIASNAGDTAFDSQLSAAPILFFPAEYVAKHVTGFRTTISMPDAGQLVQNLPVNFQPVNISAELPSDSTLESLLPGTDLLVLKAHDPYQWSVYNKKEEKLQLWGSCDLNSKEDYECFRTIQHDGVNLRYSLHRDNIKNYHEIDELIIKNLEYWRCGS</sequence>
<accession>A0A972JLY2</accession>